<evidence type="ECO:0000256" key="3">
    <source>
        <dbReference type="ARBA" id="ARBA00022630"/>
    </source>
</evidence>
<evidence type="ECO:0000256" key="4">
    <source>
        <dbReference type="ARBA" id="ARBA00022827"/>
    </source>
</evidence>
<dbReference type="AlphaFoldDB" id="A0A813Z9V9"/>
<evidence type="ECO:0000256" key="7">
    <source>
        <dbReference type="PIRNR" id="PIRNR000332"/>
    </source>
</evidence>
<dbReference type="PRINTS" id="PR00370">
    <property type="entry name" value="FMOXYGENASE"/>
</dbReference>
<dbReference type="EMBL" id="CAJNOQ010001466">
    <property type="protein sequence ID" value="CAF0896967.1"/>
    <property type="molecule type" value="Genomic_DNA"/>
</dbReference>
<accession>A0A813Z9V9</accession>
<keyword evidence="7" id="KW-0256">Endoplasmic reticulum</keyword>
<reference evidence="10" key="1">
    <citation type="submission" date="2021-02" db="EMBL/GenBank/DDBJ databases">
        <authorList>
            <person name="Nowell W R."/>
        </authorList>
    </citation>
    <scope>NUCLEOTIDE SEQUENCE</scope>
</reference>
<keyword evidence="13" id="KW-1185">Reference proteome</keyword>
<dbReference type="EMBL" id="CAJOBC010001466">
    <property type="protein sequence ID" value="CAF3680113.1"/>
    <property type="molecule type" value="Genomic_DNA"/>
</dbReference>
<dbReference type="GO" id="GO:0004499">
    <property type="term" value="F:N,N-dimethylaniline monooxygenase activity"/>
    <property type="evidence" value="ECO:0007669"/>
    <property type="project" value="UniProtKB-UniRule"/>
</dbReference>
<comment type="cofactor">
    <cofactor evidence="1 7 8">
        <name>FAD</name>
        <dbReference type="ChEBI" id="CHEBI:57692"/>
    </cofactor>
</comment>
<proteinExistence type="inferred from homology"/>
<protein>
    <recommendedName>
        <fullName evidence="8">Flavin-containing monooxygenase</fullName>
        <ecNumber evidence="8">1.-.-.-</ecNumber>
    </recommendedName>
</protein>
<dbReference type="Pfam" id="PF00743">
    <property type="entry name" value="FMO-like"/>
    <property type="match status" value="1"/>
</dbReference>
<evidence type="ECO:0000313" key="12">
    <source>
        <dbReference type="EMBL" id="CAF3680113.1"/>
    </source>
</evidence>
<dbReference type="SUPFAM" id="SSF51905">
    <property type="entry name" value="FAD/NAD(P)-binding domain"/>
    <property type="match status" value="2"/>
</dbReference>
<evidence type="ECO:0000256" key="6">
    <source>
        <dbReference type="ARBA" id="ARBA00023002"/>
    </source>
</evidence>
<comment type="caution">
    <text evidence="10">The sequence shown here is derived from an EMBL/GenBank/DDBJ whole genome shotgun (WGS) entry which is preliminary data.</text>
</comment>
<evidence type="ECO:0000313" key="10">
    <source>
        <dbReference type="EMBL" id="CAF0896967.1"/>
    </source>
</evidence>
<keyword evidence="7" id="KW-0472">Membrane</keyword>
<evidence type="ECO:0000256" key="5">
    <source>
        <dbReference type="ARBA" id="ARBA00022857"/>
    </source>
</evidence>
<evidence type="ECO:0000313" key="11">
    <source>
        <dbReference type="EMBL" id="CAF3623712.1"/>
    </source>
</evidence>
<sequence>MNKKLSIGIIGCGPSGLSALKELIAEGHQATVFEKSPYVGGIFKTVYQQGFMVSSNVITMFGDYVGKEGDEILKKPRMWSFVEYSKYLDDYAEHFSLKPYIHFETLVESVWKDAKSGKWNFRVSKMDENGQQQKQVFTFDQVAVCSGTHQLRSMPRFTGEAQYQGKIKHMQDVERFEDFAGKRVCIVGSGEAASDMALASAKFGEKSFLSIRKDHGWIVPRYLYGPNGPADLDTSRVRYSIPYQQGKLQSYLLIFYGLLVSYIKQLMSMGKKPLENEISRKRLLMNLEQINTSHFRNTYGTKNGGLVEALLKYKCQRKPAIKELKSTSIVFEDGTEEQVDEIICCTGFANKFAFFETDENRDDDIIKKVASDARVSHNLYKHCVHPLTGLELFFIGFVRPCFGAIPPLAEMQARWYALLCSGTLSLPDRQTMIQHSQTYVKYIEDQLTPYRTNRIVSLTDFVSYSDDIARLIHCRPNFVKMFFCEPKLWLKCQLGPMMNTHYRLCGPHAQQKEARHIIHTVKWIPNAFNFSQMLMLYTCSLLWFIGVKSCKPNTWYPIHEWS</sequence>
<evidence type="ECO:0000256" key="1">
    <source>
        <dbReference type="ARBA" id="ARBA00001974"/>
    </source>
</evidence>
<dbReference type="EC" id="1.-.-.-" evidence="8"/>
<organism evidence="10 13">
    <name type="scientific">Didymodactylos carnosus</name>
    <dbReference type="NCBI Taxonomy" id="1234261"/>
    <lineage>
        <taxon>Eukaryota</taxon>
        <taxon>Metazoa</taxon>
        <taxon>Spiralia</taxon>
        <taxon>Gnathifera</taxon>
        <taxon>Rotifera</taxon>
        <taxon>Eurotatoria</taxon>
        <taxon>Bdelloidea</taxon>
        <taxon>Philodinida</taxon>
        <taxon>Philodinidae</taxon>
        <taxon>Didymodactylos</taxon>
    </lineage>
</organism>
<evidence type="ECO:0000256" key="8">
    <source>
        <dbReference type="RuleBase" id="RU361177"/>
    </source>
</evidence>
<keyword evidence="6 7" id="KW-0560">Oxidoreductase</keyword>
<dbReference type="Proteomes" id="UP000682733">
    <property type="component" value="Unassembled WGS sequence"/>
</dbReference>
<gene>
    <name evidence="10" type="ORF">GPM918_LOCUS8428</name>
    <name evidence="9" type="ORF">OVA965_LOCUS6534</name>
    <name evidence="12" type="ORF">SRO942_LOCUS8428</name>
    <name evidence="11" type="ORF">TMI583_LOCUS6530</name>
</gene>
<evidence type="ECO:0000256" key="2">
    <source>
        <dbReference type="ARBA" id="ARBA00009183"/>
    </source>
</evidence>
<dbReference type="Proteomes" id="UP000681722">
    <property type="component" value="Unassembled WGS sequence"/>
</dbReference>
<dbReference type="GO" id="GO:0050660">
    <property type="term" value="F:flavin adenine dinucleotide binding"/>
    <property type="evidence" value="ECO:0007669"/>
    <property type="project" value="InterPro"/>
</dbReference>
<dbReference type="Proteomes" id="UP000677228">
    <property type="component" value="Unassembled WGS sequence"/>
</dbReference>
<comment type="subcellular location">
    <subcellularLocation>
        <location evidence="7">Endoplasmic reticulum membrane</location>
    </subcellularLocation>
</comment>
<evidence type="ECO:0000313" key="9">
    <source>
        <dbReference type="EMBL" id="CAF0838801.1"/>
    </source>
</evidence>
<dbReference type="Gene3D" id="3.50.50.60">
    <property type="entry name" value="FAD/NAD(P)-binding domain"/>
    <property type="match status" value="2"/>
</dbReference>
<dbReference type="InterPro" id="IPR050346">
    <property type="entry name" value="FMO-like"/>
</dbReference>
<dbReference type="PANTHER" id="PTHR23023">
    <property type="entry name" value="DIMETHYLANILINE MONOOXYGENASE"/>
    <property type="match status" value="1"/>
</dbReference>
<dbReference type="GO" id="GO:0005789">
    <property type="term" value="C:endoplasmic reticulum membrane"/>
    <property type="evidence" value="ECO:0007669"/>
    <property type="project" value="UniProtKB-SubCell"/>
</dbReference>
<dbReference type="EMBL" id="CAJNOK010001978">
    <property type="protein sequence ID" value="CAF0838801.1"/>
    <property type="molecule type" value="Genomic_DNA"/>
</dbReference>
<dbReference type="Proteomes" id="UP000663829">
    <property type="component" value="Unassembled WGS sequence"/>
</dbReference>
<dbReference type="GO" id="GO:0050661">
    <property type="term" value="F:NADP binding"/>
    <property type="evidence" value="ECO:0007669"/>
    <property type="project" value="InterPro"/>
</dbReference>
<evidence type="ECO:0000313" key="13">
    <source>
        <dbReference type="Proteomes" id="UP000663829"/>
    </source>
</evidence>
<comment type="similarity">
    <text evidence="2 7 8">Belongs to the FMO family.</text>
</comment>
<dbReference type="InterPro" id="IPR020946">
    <property type="entry name" value="Flavin_mOase-like"/>
</dbReference>
<dbReference type="OrthoDB" id="7777654at2759"/>
<keyword evidence="7 8" id="KW-0503">Monooxygenase</keyword>
<dbReference type="PIRSF" id="PIRSF000332">
    <property type="entry name" value="FMO"/>
    <property type="match status" value="1"/>
</dbReference>
<dbReference type="InterPro" id="IPR036188">
    <property type="entry name" value="FAD/NAD-bd_sf"/>
</dbReference>
<dbReference type="EMBL" id="CAJOBA010001978">
    <property type="protein sequence ID" value="CAF3623712.1"/>
    <property type="molecule type" value="Genomic_DNA"/>
</dbReference>
<dbReference type="FunFam" id="3.50.50.60:FF:000023">
    <property type="entry name" value="Dimethylaniline monooxygenase [N-oxide-forming]"/>
    <property type="match status" value="1"/>
</dbReference>
<keyword evidence="4 7" id="KW-0274">FAD</keyword>
<dbReference type="InterPro" id="IPR000960">
    <property type="entry name" value="Flavin_mOase"/>
</dbReference>
<keyword evidence="5 7" id="KW-0521">NADP</keyword>
<keyword evidence="3 7" id="KW-0285">Flavoprotein</keyword>
<name>A0A813Z9V9_9BILA</name>